<sequence length="239" mass="27938">MSSNNQQQLGQKTPRISTYNATFAQIIVGPHKRCFTVHLDLLVYHSRFFRAALTGSFKEASEKVVTLPHATTGIFELFVHWLYYQRLPMETDSSELFASYRKADNPFVVQESLVLLYAFCDQYAVPGLKRLCLDTLFYEVTEEPSLPHFDIVRTTFVNLETEQDPLCRFWVDHYCYWGGENCWTVESIQDLPLTFVTKVLNQYTNLSHGGRDDWLPELCNYHDHATSKERNECEENRER</sequence>
<dbReference type="Pfam" id="PF00651">
    <property type="entry name" value="BTB"/>
    <property type="match status" value="1"/>
</dbReference>
<proteinExistence type="predicted"/>
<dbReference type="PANTHER" id="PTHR47843:SF2">
    <property type="entry name" value="BTB DOMAIN-CONTAINING PROTEIN"/>
    <property type="match status" value="1"/>
</dbReference>
<dbReference type="GeneID" id="96084163"/>
<reference evidence="2 3" key="1">
    <citation type="submission" date="2024-09" db="EMBL/GenBank/DDBJ databases">
        <title>T2T genomes of carrot and Alternaria dauci and their utility for understanding host-pathogen interaction during carrot leaf blight disease.</title>
        <authorList>
            <person name="Liu W."/>
            <person name="Xu S."/>
            <person name="Ou C."/>
            <person name="Liu X."/>
            <person name="Zhuang F."/>
            <person name="Deng X.W."/>
        </authorList>
    </citation>
    <scope>NUCLEOTIDE SEQUENCE [LARGE SCALE GENOMIC DNA]</scope>
    <source>
        <strain evidence="2 3">A2016</strain>
    </source>
</reference>
<name>A0ABR3UL45_9PLEO</name>
<evidence type="ECO:0000313" key="2">
    <source>
        <dbReference type="EMBL" id="KAL1797235.1"/>
    </source>
</evidence>
<dbReference type="Proteomes" id="UP001578633">
    <property type="component" value="Chromosome 3"/>
</dbReference>
<accession>A0ABR3UL45</accession>
<evidence type="ECO:0000259" key="1">
    <source>
        <dbReference type="PROSITE" id="PS50097"/>
    </source>
</evidence>
<feature type="domain" description="BTB" evidence="1">
    <location>
        <begin position="22"/>
        <end position="91"/>
    </location>
</feature>
<dbReference type="RefSeq" id="XP_069307819.1">
    <property type="nucleotide sequence ID" value="XM_069449980.1"/>
</dbReference>
<dbReference type="SUPFAM" id="SSF54695">
    <property type="entry name" value="POZ domain"/>
    <property type="match status" value="1"/>
</dbReference>
<evidence type="ECO:0000313" key="3">
    <source>
        <dbReference type="Proteomes" id="UP001578633"/>
    </source>
</evidence>
<dbReference type="InterPro" id="IPR011333">
    <property type="entry name" value="SKP1/BTB/POZ_sf"/>
</dbReference>
<dbReference type="InterPro" id="IPR000210">
    <property type="entry name" value="BTB/POZ_dom"/>
</dbReference>
<gene>
    <name evidence="2" type="ORF">ACET3X_003841</name>
</gene>
<keyword evidence="3" id="KW-1185">Reference proteome</keyword>
<protein>
    <recommendedName>
        <fullName evidence="1">BTB domain-containing protein</fullName>
    </recommendedName>
</protein>
<dbReference type="Gene3D" id="3.30.710.10">
    <property type="entry name" value="Potassium Channel Kv1.1, Chain A"/>
    <property type="match status" value="1"/>
</dbReference>
<dbReference type="PANTHER" id="PTHR47843">
    <property type="entry name" value="BTB DOMAIN-CONTAINING PROTEIN-RELATED"/>
    <property type="match status" value="1"/>
</dbReference>
<comment type="caution">
    <text evidence="2">The sequence shown here is derived from an EMBL/GenBank/DDBJ whole genome shotgun (WGS) entry which is preliminary data.</text>
</comment>
<dbReference type="CDD" id="cd18186">
    <property type="entry name" value="BTB_POZ_ZBTB_KLHL-like"/>
    <property type="match status" value="1"/>
</dbReference>
<dbReference type="EMBL" id="JBHGVX010000003">
    <property type="protein sequence ID" value="KAL1797235.1"/>
    <property type="molecule type" value="Genomic_DNA"/>
</dbReference>
<dbReference type="PROSITE" id="PS50097">
    <property type="entry name" value="BTB"/>
    <property type="match status" value="1"/>
</dbReference>
<organism evidence="2 3">
    <name type="scientific">Alternaria dauci</name>
    <dbReference type="NCBI Taxonomy" id="48095"/>
    <lineage>
        <taxon>Eukaryota</taxon>
        <taxon>Fungi</taxon>
        <taxon>Dikarya</taxon>
        <taxon>Ascomycota</taxon>
        <taxon>Pezizomycotina</taxon>
        <taxon>Dothideomycetes</taxon>
        <taxon>Pleosporomycetidae</taxon>
        <taxon>Pleosporales</taxon>
        <taxon>Pleosporineae</taxon>
        <taxon>Pleosporaceae</taxon>
        <taxon>Alternaria</taxon>
        <taxon>Alternaria sect. Porri</taxon>
    </lineage>
</organism>